<gene>
    <name evidence="3" type="ORF">MVEN_01386900</name>
</gene>
<sequence>MEDDGPSLLPEHDRLIKVLQTCFSDLVKNQQDQARRQDEQAEKLQQAVEALKPKIPVTDRKTAFWNAYKTLADEHDEEFQRKYSTDLDTALIFAGLFSAVDSAFIIQIQQEIHPRGTPLVVLIAQNLLYISLFSTLLAALLAVLGKQWLMYYQAAGEHGTIEARGLERQRKFDGLRRWKFDAVMQVFPLLLQIGLFLFSAALSTYLWRTHVSLAITVLSLTSVGFISYMALLISAIAAPDSPFQTPLAPLIAQLIPVTPWRKLKEFYNRALSPSLHFIHHLSSACSLYIARSKNVLPLFLTAESPKEKYSPTLDEPAPIFDAPFPEPSPEVPAVSWVLEASTDPHTIDVAAKMVIHLQWPGTMDATLQLNRLRDSLLACFDVWYFDKTPFLHKLLDGMTLQAIHLGQAYCALRWALQSPDAKQEGFNYAFDLLNNASPELVNVIQNLIEEPVLLSGTVNEPVTRWGLRVIPSIFYPDSTSRIRNLEHFLAQFDNEIPSLDVQSFTDYLFCIHSFLSAISPLDIAWMDKSQFQGKLFDHILLTLLASLQTSKISMDIIAKVIDTTNRLANKDDFPFPGWRDSGDPSWIYETLECVQTLMDKHEWVNMNADRVGGLFNALLHHGAPPARKHVHLLLHALSLPGLISRYAAQLFVQNNVRDWFLDEELQPILQKGSLWASIMRISSRNFFLRDHFIALGHTLASVPTWKPFIHEKLSSWIMLSFYHPLSRESLIGVEKYNSVLSQLWNPDTGKYEFINDSEKALGLSFVALSKLWTEINFDSSGSPWGDVFENLRCTGCTVLRVHYAIPITMTKMDGEPQHISAEITPQFIKAFSHPLHGSLIRAAAAIKALAVRANNPSDLQEIFPYKPEVLESITKIIEELGNKMPHSVTDLEQQPESWDKLREQFNEEIDMLEKSLLC</sequence>
<feature type="transmembrane region" description="Helical" evidence="1">
    <location>
        <begin position="90"/>
        <end position="108"/>
    </location>
</feature>
<dbReference type="AlphaFoldDB" id="A0A8H6XYF6"/>
<protein>
    <recommendedName>
        <fullName evidence="2">DUF6535 domain-containing protein</fullName>
    </recommendedName>
</protein>
<evidence type="ECO:0000259" key="2">
    <source>
        <dbReference type="Pfam" id="PF20153"/>
    </source>
</evidence>
<accession>A0A8H6XYF6</accession>
<dbReference type="Pfam" id="PF20153">
    <property type="entry name" value="DUF6535"/>
    <property type="match status" value="2"/>
</dbReference>
<comment type="caution">
    <text evidence="3">The sequence shown here is derived from an EMBL/GenBank/DDBJ whole genome shotgun (WGS) entry which is preliminary data.</text>
</comment>
<keyword evidence="4" id="KW-1185">Reference proteome</keyword>
<feature type="transmembrane region" description="Helical" evidence="1">
    <location>
        <begin position="186"/>
        <end position="207"/>
    </location>
</feature>
<proteinExistence type="predicted"/>
<name>A0A8H6XYF6_9AGAR</name>
<feature type="domain" description="DUF6535" evidence="2">
    <location>
        <begin position="124"/>
        <end position="207"/>
    </location>
</feature>
<feature type="transmembrane region" description="Helical" evidence="1">
    <location>
        <begin position="213"/>
        <end position="238"/>
    </location>
</feature>
<reference evidence="3" key="1">
    <citation type="submission" date="2020-05" db="EMBL/GenBank/DDBJ databases">
        <title>Mycena genomes resolve the evolution of fungal bioluminescence.</title>
        <authorList>
            <person name="Tsai I.J."/>
        </authorList>
    </citation>
    <scope>NUCLEOTIDE SEQUENCE</scope>
    <source>
        <strain evidence="3">CCC161011</strain>
    </source>
</reference>
<keyword evidence="1" id="KW-0812">Transmembrane</keyword>
<feature type="transmembrane region" description="Helical" evidence="1">
    <location>
        <begin position="120"/>
        <end position="144"/>
    </location>
</feature>
<evidence type="ECO:0000313" key="4">
    <source>
        <dbReference type="Proteomes" id="UP000620124"/>
    </source>
</evidence>
<dbReference type="InterPro" id="IPR045338">
    <property type="entry name" value="DUF6535"/>
</dbReference>
<dbReference type="Proteomes" id="UP000620124">
    <property type="component" value="Unassembled WGS sequence"/>
</dbReference>
<evidence type="ECO:0000256" key="1">
    <source>
        <dbReference type="SAM" id="Phobius"/>
    </source>
</evidence>
<keyword evidence="1" id="KW-0472">Membrane</keyword>
<keyword evidence="1" id="KW-1133">Transmembrane helix</keyword>
<feature type="domain" description="DUF6535" evidence="2">
    <location>
        <begin position="65"/>
        <end position="115"/>
    </location>
</feature>
<organism evidence="3 4">
    <name type="scientific">Mycena venus</name>
    <dbReference type="NCBI Taxonomy" id="2733690"/>
    <lineage>
        <taxon>Eukaryota</taxon>
        <taxon>Fungi</taxon>
        <taxon>Dikarya</taxon>
        <taxon>Basidiomycota</taxon>
        <taxon>Agaricomycotina</taxon>
        <taxon>Agaricomycetes</taxon>
        <taxon>Agaricomycetidae</taxon>
        <taxon>Agaricales</taxon>
        <taxon>Marasmiineae</taxon>
        <taxon>Mycenaceae</taxon>
        <taxon>Mycena</taxon>
    </lineage>
</organism>
<dbReference type="OrthoDB" id="3047961at2759"/>
<evidence type="ECO:0000313" key="3">
    <source>
        <dbReference type="EMBL" id="KAF7348681.1"/>
    </source>
</evidence>
<dbReference type="EMBL" id="JACAZI010000011">
    <property type="protein sequence ID" value="KAF7348681.1"/>
    <property type="molecule type" value="Genomic_DNA"/>
</dbReference>